<dbReference type="InterPro" id="IPR018484">
    <property type="entry name" value="FGGY_N"/>
</dbReference>
<evidence type="ECO:0000259" key="5">
    <source>
        <dbReference type="Pfam" id="PF00370"/>
    </source>
</evidence>
<dbReference type="InterPro" id="IPR018485">
    <property type="entry name" value="FGGY_C"/>
</dbReference>
<reference evidence="7 8" key="1">
    <citation type="submission" date="2023-03" db="EMBL/GenBank/DDBJ databases">
        <title>Novel Species.</title>
        <authorList>
            <person name="Ma S."/>
        </authorList>
    </citation>
    <scope>NUCLEOTIDE SEQUENCE [LARGE SCALE GENOMIC DNA]</scope>
    <source>
        <strain evidence="7 8">B11</strain>
    </source>
</reference>
<proteinExistence type="inferred from homology"/>
<dbReference type="Proteomes" id="UP001461341">
    <property type="component" value="Chromosome"/>
</dbReference>
<dbReference type="InterPro" id="IPR018483">
    <property type="entry name" value="Carb_kinase_FGGY_CS"/>
</dbReference>
<dbReference type="Pfam" id="PF02782">
    <property type="entry name" value="FGGY_C"/>
    <property type="match status" value="1"/>
</dbReference>
<dbReference type="GO" id="GO:0016301">
    <property type="term" value="F:kinase activity"/>
    <property type="evidence" value="ECO:0007669"/>
    <property type="project" value="UniProtKB-KW"/>
</dbReference>
<dbReference type="EMBL" id="CP121689">
    <property type="protein sequence ID" value="WZL75709.1"/>
    <property type="molecule type" value="Genomic_DNA"/>
</dbReference>
<dbReference type="PANTHER" id="PTHR43095:SF2">
    <property type="entry name" value="GLUCONOKINASE"/>
    <property type="match status" value="1"/>
</dbReference>
<feature type="domain" description="Carbohydrate kinase FGGY C-terminal" evidence="6">
    <location>
        <begin position="256"/>
        <end position="449"/>
    </location>
</feature>
<organism evidence="7 8">
    <name type="scientific">Thermatribacter velox</name>
    <dbReference type="NCBI Taxonomy" id="3039681"/>
    <lineage>
        <taxon>Bacteria</taxon>
        <taxon>Pseudomonadati</taxon>
        <taxon>Atribacterota</taxon>
        <taxon>Atribacteria</taxon>
        <taxon>Atribacterales</taxon>
        <taxon>Thermatribacteraceae</taxon>
        <taxon>Thermatribacter</taxon>
    </lineage>
</organism>
<dbReference type="SUPFAM" id="SSF53067">
    <property type="entry name" value="Actin-like ATPase domain"/>
    <property type="match status" value="2"/>
</dbReference>
<evidence type="ECO:0000256" key="1">
    <source>
        <dbReference type="ARBA" id="ARBA00009156"/>
    </source>
</evidence>
<dbReference type="InterPro" id="IPR000577">
    <property type="entry name" value="Carb_kinase_FGGY"/>
</dbReference>
<keyword evidence="3 4" id="KW-0418">Kinase</keyword>
<dbReference type="Gene3D" id="3.30.420.40">
    <property type="match status" value="2"/>
</dbReference>
<dbReference type="PIRSF" id="PIRSF000538">
    <property type="entry name" value="GlpK"/>
    <property type="match status" value="1"/>
</dbReference>
<accession>A0ABZ2YD48</accession>
<dbReference type="CDD" id="cd07773">
    <property type="entry name" value="ASKHA_NBD_FGGY_FK"/>
    <property type="match status" value="1"/>
</dbReference>
<keyword evidence="8" id="KW-1185">Reference proteome</keyword>
<keyword evidence="2 4" id="KW-0808">Transferase</keyword>
<dbReference type="PANTHER" id="PTHR43095">
    <property type="entry name" value="SUGAR KINASE"/>
    <property type="match status" value="1"/>
</dbReference>
<dbReference type="RefSeq" id="WP_369017859.1">
    <property type="nucleotide sequence ID" value="NZ_CP121689.1"/>
</dbReference>
<comment type="similarity">
    <text evidence="1 4">Belongs to the FGGY kinase family.</text>
</comment>
<evidence type="ECO:0000256" key="3">
    <source>
        <dbReference type="ARBA" id="ARBA00022777"/>
    </source>
</evidence>
<sequence length="506" mass="56110">MAIGGIDVGTSGCKVVIFNLKGEILAQAYREYPFVVPQPGWLEINPELIWKAVVEALKEAVASLREPLEAIGVTSHGESLLPLSKEGKALTNVICNFDTRSHHYVEFWKEKLGNWPIYQITGMPLHGMYSANKILWLKDNAPRVFEEAWKFVCVEDYVLFRLTGEGPFIDYSLAGRTMMFDVRRKEWSPEILKLIGIDKSRLSEPVPSGKVVGRLSKSVAEEIGLDRSPLVASGGHDQPCGVLGCAASKAGEAMYGIGTSECVALNLGENPPFDEAMMRNSFCCYPHVVEGHYLTLAYIASGGSLLRWFRDEFGQEEKQIAQKEGKDVYQVLIERIPARPSSLLILPHFAGSGTPYLDEHSRGAILGLTLGSSRFEILRAILESLSFEMRFNVELLEQFGMAVSDFRATGGGARSAVWLQMKADILRKPVFTLETGEAVALGTAILAGLGSGLFKSCEEGAANMVRIKEKILPCPEDVYEKRYRIYQKIYGQLKGINWELSTLEHF</sequence>
<gene>
    <name evidence="7" type="ORF">QBE54_08975</name>
</gene>
<evidence type="ECO:0000313" key="7">
    <source>
        <dbReference type="EMBL" id="WZL75709.1"/>
    </source>
</evidence>
<evidence type="ECO:0000256" key="2">
    <source>
        <dbReference type="ARBA" id="ARBA00022679"/>
    </source>
</evidence>
<protein>
    <submittedName>
        <fullName evidence="7">FGGY family carbohydrate kinase</fullName>
    </submittedName>
</protein>
<dbReference type="PROSITE" id="PS00933">
    <property type="entry name" value="FGGY_KINASES_1"/>
    <property type="match status" value="1"/>
</dbReference>
<dbReference type="InterPro" id="IPR043129">
    <property type="entry name" value="ATPase_NBD"/>
</dbReference>
<name>A0ABZ2YD48_9BACT</name>
<evidence type="ECO:0000313" key="8">
    <source>
        <dbReference type="Proteomes" id="UP001461341"/>
    </source>
</evidence>
<evidence type="ECO:0000256" key="4">
    <source>
        <dbReference type="RuleBase" id="RU003733"/>
    </source>
</evidence>
<evidence type="ECO:0000259" key="6">
    <source>
        <dbReference type="Pfam" id="PF02782"/>
    </source>
</evidence>
<dbReference type="PROSITE" id="PS00445">
    <property type="entry name" value="FGGY_KINASES_2"/>
    <property type="match status" value="1"/>
</dbReference>
<dbReference type="InterPro" id="IPR050406">
    <property type="entry name" value="FGGY_Carb_Kinase"/>
</dbReference>
<feature type="domain" description="Carbohydrate kinase FGGY N-terminal" evidence="5">
    <location>
        <begin position="3"/>
        <end position="244"/>
    </location>
</feature>
<dbReference type="Pfam" id="PF00370">
    <property type="entry name" value="FGGY_N"/>
    <property type="match status" value="1"/>
</dbReference>